<dbReference type="FunFam" id="3.30.930.10:FF:000022">
    <property type="entry name" value="Phenylalanine--tRNA ligase beta subunit"/>
    <property type="match status" value="1"/>
</dbReference>
<dbReference type="InterPro" id="IPR005147">
    <property type="entry name" value="tRNA_synthase_B5-dom"/>
</dbReference>
<evidence type="ECO:0000259" key="20">
    <source>
        <dbReference type="PROSITE" id="PS51483"/>
    </source>
</evidence>
<dbReference type="EMBL" id="CACVAV010000400">
    <property type="protein sequence ID" value="CAA6825448.1"/>
    <property type="molecule type" value="Genomic_DNA"/>
</dbReference>
<dbReference type="SUPFAM" id="SSF46955">
    <property type="entry name" value="Putative DNA-binding domain"/>
    <property type="match status" value="1"/>
</dbReference>
<comment type="subcellular location">
    <subcellularLocation>
        <location evidence="2">Cytoplasm</location>
    </subcellularLocation>
</comment>
<evidence type="ECO:0000256" key="10">
    <source>
        <dbReference type="ARBA" id="ARBA00022723"/>
    </source>
</evidence>
<evidence type="ECO:0000256" key="18">
    <source>
        <dbReference type="ARBA" id="ARBA00049255"/>
    </source>
</evidence>
<dbReference type="CDD" id="cd00769">
    <property type="entry name" value="PheRS_beta_core"/>
    <property type="match status" value="1"/>
</dbReference>
<proteinExistence type="inferred from homology"/>
<evidence type="ECO:0000256" key="3">
    <source>
        <dbReference type="ARBA" id="ARBA00008653"/>
    </source>
</evidence>
<protein>
    <recommendedName>
        <fullName evidence="6">Phenylalanine--tRNA ligase beta subunit</fullName>
        <ecNumber evidence="5">6.1.1.20</ecNumber>
    </recommendedName>
    <alternativeName>
        <fullName evidence="17">Phenylalanyl-tRNA synthetase beta subunit</fullName>
    </alternativeName>
</protein>
<comment type="subunit">
    <text evidence="4">Tetramer of two alpha and two beta subunits.</text>
</comment>
<evidence type="ECO:0000256" key="11">
    <source>
        <dbReference type="ARBA" id="ARBA00022741"/>
    </source>
</evidence>
<feature type="domain" description="B5" evidence="20">
    <location>
        <begin position="1"/>
        <end position="36"/>
    </location>
</feature>
<evidence type="ECO:0000256" key="12">
    <source>
        <dbReference type="ARBA" id="ARBA00022840"/>
    </source>
</evidence>
<dbReference type="GO" id="GO:0004826">
    <property type="term" value="F:phenylalanine-tRNA ligase activity"/>
    <property type="evidence" value="ECO:0007669"/>
    <property type="project" value="UniProtKB-EC"/>
</dbReference>
<name>A0A6S6UBF5_9GAMM</name>
<dbReference type="Gene3D" id="3.30.930.10">
    <property type="entry name" value="Bira Bifunctional Protein, Domain 2"/>
    <property type="match status" value="1"/>
</dbReference>
<dbReference type="FunFam" id="3.30.70.380:FF:000001">
    <property type="entry name" value="Phenylalanine--tRNA ligase beta subunit"/>
    <property type="match status" value="1"/>
</dbReference>
<dbReference type="PROSITE" id="PS51447">
    <property type="entry name" value="FDX_ACB"/>
    <property type="match status" value="1"/>
</dbReference>
<dbReference type="SUPFAM" id="SSF54991">
    <property type="entry name" value="Anticodon-binding domain of PheRS"/>
    <property type="match status" value="1"/>
</dbReference>
<dbReference type="SUPFAM" id="SSF55681">
    <property type="entry name" value="Class II aaRS and biotin synthetases"/>
    <property type="match status" value="1"/>
</dbReference>
<gene>
    <name evidence="21" type="ORF">HELGO_WM61679</name>
</gene>
<keyword evidence="16 21" id="KW-0030">Aminoacyl-tRNA synthetase</keyword>
<dbReference type="PANTHER" id="PTHR10947">
    <property type="entry name" value="PHENYLALANYL-TRNA SYNTHETASE BETA CHAIN AND LEUCINE-RICH REPEAT-CONTAINING PROTEIN 47"/>
    <property type="match status" value="1"/>
</dbReference>
<keyword evidence="8" id="KW-0820">tRNA-binding</keyword>
<comment type="catalytic activity">
    <reaction evidence="18">
        <text>tRNA(Phe) + L-phenylalanine + ATP = L-phenylalanyl-tRNA(Phe) + AMP + diphosphate + H(+)</text>
        <dbReference type="Rhea" id="RHEA:19413"/>
        <dbReference type="Rhea" id="RHEA-COMP:9668"/>
        <dbReference type="Rhea" id="RHEA-COMP:9699"/>
        <dbReference type="ChEBI" id="CHEBI:15378"/>
        <dbReference type="ChEBI" id="CHEBI:30616"/>
        <dbReference type="ChEBI" id="CHEBI:33019"/>
        <dbReference type="ChEBI" id="CHEBI:58095"/>
        <dbReference type="ChEBI" id="CHEBI:78442"/>
        <dbReference type="ChEBI" id="CHEBI:78531"/>
        <dbReference type="ChEBI" id="CHEBI:456215"/>
        <dbReference type="EC" id="6.1.1.20"/>
    </reaction>
</comment>
<evidence type="ECO:0000256" key="13">
    <source>
        <dbReference type="ARBA" id="ARBA00022842"/>
    </source>
</evidence>
<dbReference type="GO" id="GO:0000049">
    <property type="term" value="F:tRNA binding"/>
    <property type="evidence" value="ECO:0007669"/>
    <property type="project" value="UniProtKB-KW"/>
</dbReference>
<dbReference type="InterPro" id="IPR045864">
    <property type="entry name" value="aa-tRNA-synth_II/BPL/LPL"/>
</dbReference>
<keyword evidence="9 21" id="KW-0436">Ligase</keyword>
<dbReference type="InterPro" id="IPR005121">
    <property type="entry name" value="Fdx_antiC-bd"/>
</dbReference>
<comment type="cofactor">
    <cofactor evidence="1">
        <name>Mg(2+)</name>
        <dbReference type="ChEBI" id="CHEBI:18420"/>
    </cofactor>
</comment>
<dbReference type="InterPro" id="IPR009061">
    <property type="entry name" value="DNA-bd_dom_put_sf"/>
</dbReference>
<dbReference type="InterPro" id="IPR045060">
    <property type="entry name" value="Phe-tRNA-ligase_IIc_bsu"/>
</dbReference>
<keyword evidence="13" id="KW-0460">Magnesium</keyword>
<keyword evidence="14" id="KW-0694">RNA-binding</keyword>
<evidence type="ECO:0000256" key="16">
    <source>
        <dbReference type="ARBA" id="ARBA00023146"/>
    </source>
</evidence>
<evidence type="ECO:0000259" key="19">
    <source>
        <dbReference type="PROSITE" id="PS51447"/>
    </source>
</evidence>
<evidence type="ECO:0000256" key="15">
    <source>
        <dbReference type="ARBA" id="ARBA00022917"/>
    </source>
</evidence>
<evidence type="ECO:0000256" key="8">
    <source>
        <dbReference type="ARBA" id="ARBA00022555"/>
    </source>
</evidence>
<dbReference type="Pfam" id="PF03484">
    <property type="entry name" value="B5"/>
    <property type="match status" value="1"/>
</dbReference>
<evidence type="ECO:0000256" key="4">
    <source>
        <dbReference type="ARBA" id="ARBA00011209"/>
    </source>
</evidence>
<reference evidence="21" key="1">
    <citation type="submission" date="2020-01" db="EMBL/GenBank/DDBJ databases">
        <authorList>
            <person name="Meier V. D."/>
            <person name="Meier V D."/>
        </authorList>
    </citation>
    <scope>NUCLEOTIDE SEQUENCE</scope>
    <source>
        <strain evidence="21">HLG_WM_MAG_08</strain>
    </source>
</reference>
<dbReference type="PROSITE" id="PS51483">
    <property type="entry name" value="B5"/>
    <property type="match status" value="1"/>
</dbReference>
<dbReference type="GO" id="GO:0000287">
    <property type="term" value="F:magnesium ion binding"/>
    <property type="evidence" value="ECO:0007669"/>
    <property type="project" value="InterPro"/>
</dbReference>
<evidence type="ECO:0000256" key="17">
    <source>
        <dbReference type="ARBA" id="ARBA00033189"/>
    </source>
</evidence>
<keyword evidence="12" id="KW-0067">ATP-binding</keyword>
<evidence type="ECO:0000256" key="2">
    <source>
        <dbReference type="ARBA" id="ARBA00004496"/>
    </source>
</evidence>
<evidence type="ECO:0000256" key="9">
    <source>
        <dbReference type="ARBA" id="ARBA00022598"/>
    </source>
</evidence>
<keyword evidence="7" id="KW-0963">Cytoplasm</keyword>
<organism evidence="21">
    <name type="scientific">uncultured Thiotrichaceae bacterium</name>
    <dbReference type="NCBI Taxonomy" id="298394"/>
    <lineage>
        <taxon>Bacteria</taxon>
        <taxon>Pseudomonadati</taxon>
        <taxon>Pseudomonadota</taxon>
        <taxon>Gammaproteobacteria</taxon>
        <taxon>Thiotrichales</taxon>
        <taxon>Thiotrichaceae</taxon>
        <taxon>environmental samples</taxon>
    </lineage>
</organism>
<comment type="similarity">
    <text evidence="3">Belongs to the phenylalanyl-tRNA synthetase beta subunit family. Type 1 subfamily.</text>
</comment>
<dbReference type="EC" id="6.1.1.20" evidence="5"/>
<keyword evidence="10" id="KW-0479">Metal-binding</keyword>
<dbReference type="InterPro" id="IPR036690">
    <property type="entry name" value="Fdx_antiC-bd_sf"/>
</dbReference>
<evidence type="ECO:0000313" key="21">
    <source>
        <dbReference type="EMBL" id="CAA6825448.1"/>
    </source>
</evidence>
<dbReference type="Pfam" id="PF03147">
    <property type="entry name" value="FDX-ACB"/>
    <property type="match status" value="1"/>
</dbReference>
<evidence type="ECO:0000256" key="14">
    <source>
        <dbReference type="ARBA" id="ARBA00022884"/>
    </source>
</evidence>
<dbReference type="PANTHER" id="PTHR10947:SF0">
    <property type="entry name" value="PHENYLALANINE--TRNA LIGASE BETA SUBUNIT"/>
    <property type="match status" value="1"/>
</dbReference>
<dbReference type="GO" id="GO:0005524">
    <property type="term" value="F:ATP binding"/>
    <property type="evidence" value="ECO:0007669"/>
    <property type="project" value="UniProtKB-KW"/>
</dbReference>
<dbReference type="Gene3D" id="3.30.70.380">
    <property type="entry name" value="Ferrodoxin-fold anticodon-binding domain"/>
    <property type="match status" value="1"/>
</dbReference>
<feature type="non-terminal residue" evidence="21">
    <location>
        <position position="1"/>
    </location>
</feature>
<dbReference type="GO" id="GO:0006432">
    <property type="term" value="P:phenylalanyl-tRNA aminoacylation"/>
    <property type="evidence" value="ECO:0007669"/>
    <property type="project" value="InterPro"/>
</dbReference>
<keyword evidence="11" id="KW-0547">Nucleotide-binding</keyword>
<evidence type="ECO:0000256" key="7">
    <source>
        <dbReference type="ARBA" id="ARBA00022490"/>
    </source>
</evidence>
<dbReference type="Gene3D" id="3.30.56.10">
    <property type="match status" value="1"/>
</dbReference>
<evidence type="ECO:0000256" key="5">
    <source>
        <dbReference type="ARBA" id="ARBA00012814"/>
    </source>
</evidence>
<sequence>ADGWSVQAPLSRFDLNIEEDLIEELARVYGYDAIPEVLRALAPVVTLPGEQQNGLATLRRPLIENGYQEVISYSFVEPELELTLDPASAEILLANPISADLSRMRTTLWSGLLPIVKHNLNRQQNRVRIFEAGPAFDKKEGEITQTKRIAGAITGMLYPEQWDAPKRKVDFFDVKGDVEAILGQASAQSFHFLPVAHPALHPGQSAQIATNDRVIGWVGALHPRIEAKLGLGQSVYLFELDVDALTERKLPEYQAVAKFPSIRRDLALVVDKSVLASALDNAIRSVAPEALTHWNVFDVYTGSGVEEHQKSVALSLILQDFSRTLEDQKVNQIVETVVASLNENTGAVLR</sequence>
<evidence type="ECO:0000256" key="1">
    <source>
        <dbReference type="ARBA" id="ARBA00001946"/>
    </source>
</evidence>
<dbReference type="AlphaFoldDB" id="A0A6S6UBF5"/>
<dbReference type="Pfam" id="PF17759">
    <property type="entry name" value="tRNA_synthFbeta"/>
    <property type="match status" value="1"/>
</dbReference>
<dbReference type="GO" id="GO:0009328">
    <property type="term" value="C:phenylalanine-tRNA ligase complex"/>
    <property type="evidence" value="ECO:0007669"/>
    <property type="project" value="TreeGrafter"/>
</dbReference>
<dbReference type="InterPro" id="IPR041616">
    <property type="entry name" value="PheRS_beta_core"/>
</dbReference>
<accession>A0A6S6UBF5</accession>
<keyword evidence="15" id="KW-0648">Protein biosynthesis</keyword>
<evidence type="ECO:0000256" key="6">
    <source>
        <dbReference type="ARBA" id="ARBA00017032"/>
    </source>
</evidence>
<feature type="domain" description="FDX-ACB" evidence="19">
    <location>
        <begin position="257"/>
        <end position="350"/>
    </location>
</feature>
<dbReference type="SMART" id="SM00896">
    <property type="entry name" value="FDX-ACB"/>
    <property type="match status" value="1"/>
</dbReference>